<evidence type="ECO:0000256" key="6">
    <source>
        <dbReference type="ARBA" id="ARBA00029833"/>
    </source>
</evidence>
<evidence type="ECO:0000256" key="3">
    <source>
        <dbReference type="ARBA" id="ARBA00022679"/>
    </source>
</evidence>
<dbReference type="InterPro" id="IPR007135">
    <property type="entry name" value="Atg3/Atg10"/>
</dbReference>
<organism evidence="7 8">
    <name type="scientific">Abeliophyllum distichum</name>
    <dbReference type="NCBI Taxonomy" id="126358"/>
    <lineage>
        <taxon>Eukaryota</taxon>
        <taxon>Viridiplantae</taxon>
        <taxon>Streptophyta</taxon>
        <taxon>Embryophyta</taxon>
        <taxon>Tracheophyta</taxon>
        <taxon>Spermatophyta</taxon>
        <taxon>Magnoliopsida</taxon>
        <taxon>eudicotyledons</taxon>
        <taxon>Gunneridae</taxon>
        <taxon>Pentapetalae</taxon>
        <taxon>asterids</taxon>
        <taxon>lamiids</taxon>
        <taxon>Lamiales</taxon>
        <taxon>Oleaceae</taxon>
        <taxon>Forsythieae</taxon>
        <taxon>Abeliophyllum</taxon>
    </lineage>
</organism>
<protein>
    <recommendedName>
        <fullName evidence="2">Ubiquitin-like-conjugating enzyme ATG10</fullName>
    </recommendedName>
    <alternativeName>
        <fullName evidence="6">Autophagy-related protein 10</fullName>
    </alternativeName>
</protein>
<keyword evidence="8" id="KW-1185">Reference proteome</keyword>
<evidence type="ECO:0000313" key="7">
    <source>
        <dbReference type="EMBL" id="KAL2470796.1"/>
    </source>
</evidence>
<evidence type="ECO:0000313" key="8">
    <source>
        <dbReference type="Proteomes" id="UP001604336"/>
    </source>
</evidence>
<keyword evidence="3" id="KW-0808">Transferase</keyword>
<dbReference type="AlphaFoldDB" id="A0ABD1Q3M8"/>
<comment type="similarity">
    <text evidence="1">Belongs to the ATG10 family.</text>
</comment>
<dbReference type="PANTHER" id="PTHR14957">
    <property type="entry name" value="UBIQUITIN-LIKE-CONJUGATING ENZYME ATG10"/>
    <property type="match status" value="1"/>
</dbReference>
<comment type="caution">
    <text evidence="7">The sequence shown here is derived from an EMBL/GenBank/DDBJ whole genome shotgun (WGS) entry which is preliminary data.</text>
</comment>
<keyword evidence="5" id="KW-0072">Autophagy</keyword>
<evidence type="ECO:0000256" key="1">
    <source>
        <dbReference type="ARBA" id="ARBA00005696"/>
    </source>
</evidence>
<evidence type="ECO:0000256" key="5">
    <source>
        <dbReference type="ARBA" id="ARBA00023006"/>
    </source>
</evidence>
<keyword evidence="4" id="KW-0833">Ubl conjugation pathway</keyword>
<dbReference type="GO" id="GO:0006914">
    <property type="term" value="P:autophagy"/>
    <property type="evidence" value="ECO:0007669"/>
    <property type="project" value="UniProtKB-KW"/>
</dbReference>
<dbReference type="Gene3D" id="3.30.1460.50">
    <property type="match status" value="1"/>
</dbReference>
<dbReference type="Pfam" id="PF03987">
    <property type="entry name" value="Autophagy_act_C"/>
    <property type="match status" value="1"/>
</dbReference>
<evidence type="ECO:0000256" key="4">
    <source>
        <dbReference type="ARBA" id="ARBA00022786"/>
    </source>
</evidence>
<dbReference type="PANTHER" id="PTHR14957:SF1">
    <property type="entry name" value="UBIQUITIN-LIKE-CONJUGATING ENZYME ATG10"/>
    <property type="match status" value="1"/>
</dbReference>
<dbReference type="Proteomes" id="UP001604336">
    <property type="component" value="Unassembled WGS sequence"/>
</dbReference>
<proteinExistence type="inferred from homology"/>
<name>A0ABD1Q3M8_9LAMI</name>
<reference evidence="8" key="1">
    <citation type="submission" date="2024-07" db="EMBL/GenBank/DDBJ databases">
        <title>Two chromosome-level genome assemblies of Korean endemic species Abeliophyllum distichum and Forsythia ovata (Oleaceae).</title>
        <authorList>
            <person name="Jang H."/>
        </authorList>
    </citation>
    <scope>NUCLEOTIDE SEQUENCE [LARGE SCALE GENOMIC DNA]</scope>
</reference>
<evidence type="ECO:0000256" key="2">
    <source>
        <dbReference type="ARBA" id="ARBA00021099"/>
    </source>
</evidence>
<sequence length="237" mass="27312">MVSNPAMINISSWDGTLSAAEFYVASCAFSELWKKFNLALPQWSWIPSSKRPGIPFNHVEGYLSMENVILPSFEQEDYHEEDLMEKEEHSCSNVDEFIDDAILVQNYCHEVNYYDFHIVYSTSYRVPVLYFRAYRNDGQTLLLDKIEKDIPPNSAKLLTNSKWTFITQEEHPQLNRPWYTLHPCGTTDWMKLLLTNEASVGQDGVASEKYLVSWFSVVGQVFGLKIPFEMLGNIGTL</sequence>
<gene>
    <name evidence="7" type="ORF">Adt_38932</name>
</gene>
<accession>A0ABD1Q3M8</accession>
<dbReference type="EMBL" id="JBFOLK010000012">
    <property type="protein sequence ID" value="KAL2470796.1"/>
    <property type="molecule type" value="Genomic_DNA"/>
</dbReference>
<dbReference type="GO" id="GO:0016740">
    <property type="term" value="F:transferase activity"/>
    <property type="evidence" value="ECO:0007669"/>
    <property type="project" value="UniProtKB-KW"/>
</dbReference>